<organism evidence="1 2">
    <name type="scientific">Scleroderma citrinum Foug A</name>
    <dbReference type="NCBI Taxonomy" id="1036808"/>
    <lineage>
        <taxon>Eukaryota</taxon>
        <taxon>Fungi</taxon>
        <taxon>Dikarya</taxon>
        <taxon>Basidiomycota</taxon>
        <taxon>Agaricomycotina</taxon>
        <taxon>Agaricomycetes</taxon>
        <taxon>Agaricomycetidae</taxon>
        <taxon>Boletales</taxon>
        <taxon>Sclerodermatineae</taxon>
        <taxon>Sclerodermataceae</taxon>
        <taxon>Scleroderma</taxon>
    </lineage>
</organism>
<dbReference type="EMBL" id="KN822164">
    <property type="protein sequence ID" value="KIM54023.1"/>
    <property type="molecule type" value="Genomic_DNA"/>
</dbReference>
<dbReference type="HOGENOM" id="CLU_2655883_0_0_1"/>
<keyword evidence="2" id="KW-1185">Reference proteome</keyword>
<dbReference type="Proteomes" id="UP000053989">
    <property type="component" value="Unassembled WGS sequence"/>
</dbReference>
<accession>A0A0C2YWM7</accession>
<sequence>MAGSPQHLVTAHPFTSTPASTQQVSFASSAPVPYYLFHHCSSAGTLSPKLIHSDSSHGMTQMIITRGNVLSKHLTS</sequence>
<protein>
    <submittedName>
        <fullName evidence="1">Uncharacterized protein</fullName>
    </submittedName>
</protein>
<reference evidence="1 2" key="1">
    <citation type="submission" date="2014-04" db="EMBL/GenBank/DDBJ databases">
        <authorList>
            <consortium name="DOE Joint Genome Institute"/>
            <person name="Kuo A."/>
            <person name="Kohler A."/>
            <person name="Nagy L.G."/>
            <person name="Floudas D."/>
            <person name="Copeland A."/>
            <person name="Barry K.W."/>
            <person name="Cichocki N."/>
            <person name="Veneault-Fourrey C."/>
            <person name="LaButti K."/>
            <person name="Lindquist E.A."/>
            <person name="Lipzen A."/>
            <person name="Lundell T."/>
            <person name="Morin E."/>
            <person name="Murat C."/>
            <person name="Sun H."/>
            <person name="Tunlid A."/>
            <person name="Henrissat B."/>
            <person name="Grigoriev I.V."/>
            <person name="Hibbett D.S."/>
            <person name="Martin F."/>
            <person name="Nordberg H.P."/>
            <person name="Cantor M.N."/>
            <person name="Hua S.X."/>
        </authorList>
    </citation>
    <scope>NUCLEOTIDE SEQUENCE [LARGE SCALE GENOMIC DNA]</scope>
    <source>
        <strain evidence="1 2">Foug A</strain>
    </source>
</reference>
<evidence type="ECO:0000313" key="2">
    <source>
        <dbReference type="Proteomes" id="UP000053989"/>
    </source>
</evidence>
<reference evidence="2" key="2">
    <citation type="submission" date="2015-01" db="EMBL/GenBank/DDBJ databases">
        <title>Evolutionary Origins and Diversification of the Mycorrhizal Mutualists.</title>
        <authorList>
            <consortium name="DOE Joint Genome Institute"/>
            <consortium name="Mycorrhizal Genomics Consortium"/>
            <person name="Kohler A."/>
            <person name="Kuo A."/>
            <person name="Nagy L.G."/>
            <person name="Floudas D."/>
            <person name="Copeland A."/>
            <person name="Barry K.W."/>
            <person name="Cichocki N."/>
            <person name="Veneault-Fourrey C."/>
            <person name="LaButti K."/>
            <person name="Lindquist E.A."/>
            <person name="Lipzen A."/>
            <person name="Lundell T."/>
            <person name="Morin E."/>
            <person name="Murat C."/>
            <person name="Riley R."/>
            <person name="Ohm R."/>
            <person name="Sun H."/>
            <person name="Tunlid A."/>
            <person name="Henrissat B."/>
            <person name="Grigoriev I.V."/>
            <person name="Hibbett D.S."/>
            <person name="Martin F."/>
        </authorList>
    </citation>
    <scope>NUCLEOTIDE SEQUENCE [LARGE SCALE GENOMIC DNA]</scope>
    <source>
        <strain evidence="2">Foug A</strain>
    </source>
</reference>
<dbReference type="AlphaFoldDB" id="A0A0C2YWM7"/>
<gene>
    <name evidence="1" type="ORF">SCLCIDRAFT_1222314</name>
</gene>
<dbReference type="InParanoid" id="A0A0C2YWM7"/>
<evidence type="ECO:0000313" key="1">
    <source>
        <dbReference type="EMBL" id="KIM54023.1"/>
    </source>
</evidence>
<proteinExistence type="predicted"/>
<name>A0A0C2YWM7_9AGAM</name>